<dbReference type="EMBL" id="FNWV01000008">
    <property type="protein sequence ID" value="SEH72127.1"/>
    <property type="molecule type" value="Genomic_DNA"/>
</dbReference>
<evidence type="ECO:0000256" key="1">
    <source>
        <dbReference type="ARBA" id="ARBA00007189"/>
    </source>
</evidence>
<dbReference type="OrthoDB" id="5396775at2"/>
<dbReference type="RefSeq" id="WP_024860593.1">
    <property type="nucleotide sequence ID" value="NZ_CAMJLY010000012.1"/>
</dbReference>
<comment type="similarity">
    <text evidence="1">Belongs to the UPF0751 family.</text>
</comment>
<organism evidence="2 3">
    <name type="scientific">Ruminococcus flavefaciens</name>
    <dbReference type="NCBI Taxonomy" id="1265"/>
    <lineage>
        <taxon>Bacteria</taxon>
        <taxon>Bacillati</taxon>
        <taxon>Bacillota</taxon>
        <taxon>Clostridia</taxon>
        <taxon>Eubacteriales</taxon>
        <taxon>Oscillospiraceae</taxon>
        <taxon>Ruminococcus</taxon>
    </lineage>
</organism>
<evidence type="ECO:0008006" key="4">
    <source>
        <dbReference type="Google" id="ProtNLM"/>
    </source>
</evidence>
<reference evidence="2 3" key="1">
    <citation type="submission" date="2016-10" db="EMBL/GenBank/DDBJ databases">
        <authorList>
            <person name="de Groot N.N."/>
        </authorList>
    </citation>
    <scope>NUCLEOTIDE SEQUENCE [LARGE SCALE GENOMIC DNA]</scope>
    <source>
        <strain evidence="2 3">YAD2003</strain>
    </source>
</reference>
<evidence type="ECO:0000313" key="2">
    <source>
        <dbReference type="EMBL" id="SEH72127.1"/>
    </source>
</evidence>
<dbReference type="Pfam" id="PF10087">
    <property type="entry name" value="DUF2325"/>
    <property type="match status" value="1"/>
</dbReference>
<proteinExistence type="inferred from homology"/>
<protein>
    <recommendedName>
        <fullName evidence="4">DUF2325 domain-containing protein</fullName>
    </recommendedName>
</protein>
<evidence type="ECO:0000313" key="3">
    <source>
        <dbReference type="Proteomes" id="UP000183190"/>
    </source>
</evidence>
<name>A0A1H6KFT9_RUMFL</name>
<accession>A0A1H6KFT9</accession>
<dbReference type="Proteomes" id="UP000183190">
    <property type="component" value="Unassembled WGS sequence"/>
</dbReference>
<sequence length="99" mass="10916">MSIVIVGGNDRMATRYQDICKSFNHKSKVFTQMPADFENKLGTPDLMVVFTGTCSHKMLGAVKKSSEKNGVPVEHVHSSSVSALKQLLTDIKGKKYVRS</sequence>
<gene>
    <name evidence="2" type="ORF">SAMN02910265_02311</name>
</gene>
<dbReference type="InterPro" id="IPR016772">
    <property type="entry name" value="UCP020408"/>
</dbReference>
<dbReference type="AlphaFoldDB" id="A0A1H6KFT9"/>